<dbReference type="AlphaFoldDB" id="A0A9P7JHF8"/>
<dbReference type="OrthoDB" id="2692241at2759"/>
<proteinExistence type="predicted"/>
<accession>A0A9P7JHF8</accession>
<feature type="compositionally biased region" description="Acidic residues" evidence="1">
    <location>
        <begin position="69"/>
        <end position="83"/>
    </location>
</feature>
<feature type="compositionally biased region" description="Acidic residues" evidence="1">
    <location>
        <begin position="99"/>
        <end position="115"/>
    </location>
</feature>
<dbReference type="RefSeq" id="XP_041197198.1">
    <property type="nucleotide sequence ID" value="XM_041339511.1"/>
</dbReference>
<comment type="caution">
    <text evidence="2">The sequence shown here is derived from an EMBL/GenBank/DDBJ whole genome shotgun (WGS) entry which is preliminary data.</text>
</comment>
<evidence type="ECO:0000313" key="2">
    <source>
        <dbReference type="EMBL" id="KAG1822792.1"/>
    </source>
</evidence>
<feature type="compositionally biased region" description="Basic and acidic residues" evidence="1">
    <location>
        <begin position="84"/>
        <end position="93"/>
    </location>
</feature>
<reference evidence="2" key="1">
    <citation type="journal article" date="2020" name="New Phytol.">
        <title>Comparative genomics reveals dynamic genome evolution in host specialist ectomycorrhizal fungi.</title>
        <authorList>
            <person name="Lofgren L.A."/>
            <person name="Nguyen N.H."/>
            <person name="Vilgalys R."/>
            <person name="Ruytinx J."/>
            <person name="Liao H.L."/>
            <person name="Branco S."/>
            <person name="Kuo A."/>
            <person name="LaButti K."/>
            <person name="Lipzen A."/>
            <person name="Andreopoulos W."/>
            <person name="Pangilinan J."/>
            <person name="Riley R."/>
            <person name="Hundley H."/>
            <person name="Na H."/>
            <person name="Barry K."/>
            <person name="Grigoriev I.V."/>
            <person name="Stajich J.E."/>
            <person name="Kennedy P.G."/>
        </authorList>
    </citation>
    <scope>NUCLEOTIDE SEQUENCE</scope>
    <source>
        <strain evidence="2">MN1</strain>
    </source>
</reference>
<feature type="compositionally biased region" description="Polar residues" evidence="1">
    <location>
        <begin position="56"/>
        <end position="65"/>
    </location>
</feature>
<organism evidence="2 3">
    <name type="scientific">Suillus subaureus</name>
    <dbReference type="NCBI Taxonomy" id="48587"/>
    <lineage>
        <taxon>Eukaryota</taxon>
        <taxon>Fungi</taxon>
        <taxon>Dikarya</taxon>
        <taxon>Basidiomycota</taxon>
        <taxon>Agaricomycotina</taxon>
        <taxon>Agaricomycetes</taxon>
        <taxon>Agaricomycetidae</taxon>
        <taxon>Boletales</taxon>
        <taxon>Suillineae</taxon>
        <taxon>Suillaceae</taxon>
        <taxon>Suillus</taxon>
    </lineage>
</organism>
<evidence type="ECO:0000256" key="1">
    <source>
        <dbReference type="SAM" id="MobiDB-lite"/>
    </source>
</evidence>
<keyword evidence="3" id="KW-1185">Reference proteome</keyword>
<gene>
    <name evidence="2" type="ORF">BJ212DRAFT_1477201</name>
</gene>
<feature type="compositionally biased region" description="Acidic residues" evidence="1">
    <location>
        <begin position="130"/>
        <end position="148"/>
    </location>
</feature>
<sequence length="148" mass="15909">MPGLLMNEDTNSESGNDRGDALTDADMHSISSSSGEHMDYTGTQSELDNELEEGENSQSAASKFNTDLFDGDEESDDGADDDRDGSVLDDKCSEFGYGDLEEQLLLDDSSEEEGLEGSQDKLDDAILGAEDGEGAADTEEDYGDYAEY</sequence>
<name>A0A9P7JHF8_9AGAM</name>
<protein>
    <submittedName>
        <fullName evidence="2">Uncharacterized protein</fullName>
    </submittedName>
</protein>
<evidence type="ECO:0000313" key="3">
    <source>
        <dbReference type="Proteomes" id="UP000807769"/>
    </source>
</evidence>
<dbReference type="GeneID" id="64633527"/>
<feature type="region of interest" description="Disordered" evidence="1">
    <location>
        <begin position="1"/>
        <end position="148"/>
    </location>
</feature>
<feature type="compositionally biased region" description="Basic and acidic residues" evidence="1">
    <location>
        <begin position="15"/>
        <end position="27"/>
    </location>
</feature>
<dbReference type="EMBL" id="JABBWG010000005">
    <property type="protein sequence ID" value="KAG1822792.1"/>
    <property type="molecule type" value="Genomic_DNA"/>
</dbReference>
<dbReference type="Proteomes" id="UP000807769">
    <property type="component" value="Unassembled WGS sequence"/>
</dbReference>
<feature type="compositionally biased region" description="Polar residues" evidence="1">
    <location>
        <begin position="29"/>
        <end position="46"/>
    </location>
</feature>